<evidence type="ECO:0000256" key="4">
    <source>
        <dbReference type="ARBA" id="ARBA00022840"/>
    </source>
</evidence>
<evidence type="ECO:0000256" key="1">
    <source>
        <dbReference type="ARBA" id="ARBA00005417"/>
    </source>
</evidence>
<keyword evidence="3" id="KW-0547">Nucleotide-binding</keyword>
<dbReference type="Proteomes" id="UP000269115">
    <property type="component" value="Unassembled WGS sequence"/>
</dbReference>
<dbReference type="InterPro" id="IPR027417">
    <property type="entry name" value="P-loop_NTPase"/>
</dbReference>
<keyword evidence="2" id="KW-0813">Transport</keyword>
<evidence type="ECO:0000313" key="6">
    <source>
        <dbReference type="EMBL" id="ROQ48706.1"/>
    </source>
</evidence>
<dbReference type="GO" id="GO:0005524">
    <property type="term" value="F:ATP binding"/>
    <property type="evidence" value="ECO:0007669"/>
    <property type="project" value="UniProtKB-KW"/>
</dbReference>
<gene>
    <name evidence="6" type="ORF">EDF85_3007</name>
</gene>
<comment type="similarity">
    <text evidence="1">Belongs to the ABC transporter superfamily.</text>
</comment>
<protein>
    <submittedName>
        <fullName evidence="6">Iron complex transport system ATP-binding protein</fullName>
    </submittedName>
</protein>
<accession>A0A9X8HIU9</accession>
<dbReference type="SMART" id="SM00382">
    <property type="entry name" value="AAA"/>
    <property type="match status" value="1"/>
</dbReference>
<dbReference type="SUPFAM" id="SSF52540">
    <property type="entry name" value="P-loop containing nucleoside triphosphate hydrolases"/>
    <property type="match status" value="1"/>
</dbReference>
<evidence type="ECO:0000313" key="7">
    <source>
        <dbReference type="Proteomes" id="UP000269115"/>
    </source>
</evidence>
<reference evidence="6 7" key="1">
    <citation type="submission" date="2018-11" db="EMBL/GenBank/DDBJ databases">
        <title>Genomic analyses of the natural microbiome of Caenorhabditis elegans.</title>
        <authorList>
            <person name="Samuel B."/>
        </authorList>
    </citation>
    <scope>NUCLEOTIDE SEQUENCE [LARGE SCALE GENOMIC DNA]</scope>
    <source>
        <strain evidence="6 7">BIGb0473</strain>
    </source>
</reference>
<proteinExistence type="inferred from homology"/>
<organism evidence="6 7">
    <name type="scientific">Pseudomonas putida</name>
    <name type="common">Arthrobacter siderocapsulatus</name>
    <dbReference type="NCBI Taxonomy" id="303"/>
    <lineage>
        <taxon>Bacteria</taxon>
        <taxon>Pseudomonadati</taxon>
        <taxon>Pseudomonadota</taxon>
        <taxon>Gammaproteobacteria</taxon>
        <taxon>Pseudomonadales</taxon>
        <taxon>Pseudomonadaceae</taxon>
        <taxon>Pseudomonas</taxon>
    </lineage>
</organism>
<dbReference type="InterPro" id="IPR003593">
    <property type="entry name" value="AAA+_ATPase"/>
</dbReference>
<dbReference type="AlphaFoldDB" id="A0A9X8HIU9"/>
<dbReference type="OrthoDB" id="9781337at2"/>
<dbReference type="PANTHER" id="PTHR42734">
    <property type="entry name" value="METAL TRANSPORT SYSTEM ATP-BINDING PROTEIN TM_0124-RELATED"/>
    <property type="match status" value="1"/>
</dbReference>
<dbReference type="GO" id="GO:0016887">
    <property type="term" value="F:ATP hydrolysis activity"/>
    <property type="evidence" value="ECO:0007669"/>
    <property type="project" value="InterPro"/>
</dbReference>
<dbReference type="Pfam" id="PF00005">
    <property type="entry name" value="ABC_tran"/>
    <property type="match status" value="1"/>
</dbReference>
<dbReference type="InterPro" id="IPR050153">
    <property type="entry name" value="Metal_Ion_Import_ABC"/>
</dbReference>
<dbReference type="RefSeq" id="WP_043861240.1">
    <property type="nucleotide sequence ID" value="NZ_LKGZ01000001.1"/>
</dbReference>
<dbReference type="GeneID" id="87481123"/>
<comment type="caution">
    <text evidence="6">The sequence shown here is derived from an EMBL/GenBank/DDBJ whole genome shotgun (WGS) entry which is preliminary data.</text>
</comment>
<dbReference type="PROSITE" id="PS50893">
    <property type="entry name" value="ABC_TRANSPORTER_2"/>
    <property type="match status" value="1"/>
</dbReference>
<keyword evidence="4 6" id="KW-0067">ATP-binding</keyword>
<evidence type="ECO:0000259" key="5">
    <source>
        <dbReference type="PROSITE" id="PS50893"/>
    </source>
</evidence>
<evidence type="ECO:0000256" key="3">
    <source>
        <dbReference type="ARBA" id="ARBA00022741"/>
    </source>
</evidence>
<evidence type="ECO:0000256" key="2">
    <source>
        <dbReference type="ARBA" id="ARBA00022448"/>
    </source>
</evidence>
<dbReference type="InterPro" id="IPR003439">
    <property type="entry name" value="ABC_transporter-like_ATP-bd"/>
</dbReference>
<dbReference type="EMBL" id="RJUR01000014">
    <property type="protein sequence ID" value="ROQ48706.1"/>
    <property type="molecule type" value="Genomic_DNA"/>
</dbReference>
<feature type="domain" description="ABC transporter" evidence="5">
    <location>
        <begin position="2"/>
        <end position="242"/>
    </location>
</feature>
<dbReference type="Gene3D" id="3.40.50.300">
    <property type="entry name" value="P-loop containing nucleotide triphosphate hydrolases"/>
    <property type="match status" value="1"/>
</dbReference>
<sequence>MIDFHNVTAYQQHNRVLDGFSLHIGAGEKVAILGPNGAGKSTLLKLITRELYPVEREGSHLKLFGSDTVNLWALRSRLGFVSQDLQEDYTPHTQALDVVASGFFGAIGAHGHLQPDDEQLAQARALLAEVEMAGYESTMFQRLSTGQKRRLLLARALVHRPSALILDEPANGLDMGASLGMLRLLRSFCAEEHAMIITTHHIDEIIPEIERVVLLSQGRIVADGPKAEVLTSAALSQLYQTQLRISEQDGWYRCWHA</sequence>
<name>A0A9X8HIU9_PSEPU</name>
<dbReference type="PANTHER" id="PTHR42734:SF5">
    <property type="entry name" value="IRON TRANSPORT SYSTEM ATP-BINDING PROTEIN HI_0361-RELATED"/>
    <property type="match status" value="1"/>
</dbReference>